<dbReference type="NCBIfam" id="NF007620">
    <property type="entry name" value="PRK10271.1"/>
    <property type="match status" value="1"/>
</dbReference>
<sequence>MPSLSNKLTRDAVLSRYFPQYHLVASPDYAGLSGSSCIIACGEQQRVLRQHHTAQAREFHFLRQYHALTRLPSTLAPKPVFYTAGWMAVEFFSGEVKSVLPPPRQLASLLYHLHQQPRFGWRVTVQPLLERYWQQCHPARRTPFWLRTLHRLQKQREPQPLRLSPLHMDVHAGNIVHTSAGLRLIDWEYAGDGDIALELASVWMEDERQRRDYSDVYATLASIAPDALWQQILRWRPWVLMLMAGWYECRWRQTGDRQFITLADEIWCQLKEQRKERSVWVR</sequence>
<proteinExistence type="inferred from homology"/>
<dbReference type="RefSeq" id="WP_113856980.1">
    <property type="nucleotide sequence ID" value="NZ_QNRL01000001.1"/>
</dbReference>
<dbReference type="SUPFAM" id="SSF56112">
    <property type="entry name" value="Protein kinase-like (PK-like)"/>
    <property type="match status" value="1"/>
</dbReference>
<dbReference type="Pfam" id="PF01636">
    <property type="entry name" value="APH"/>
    <property type="match status" value="1"/>
</dbReference>
<dbReference type="EC" id="2.7.1.89" evidence="5"/>
<dbReference type="GO" id="GO:0016301">
    <property type="term" value="F:kinase activity"/>
    <property type="evidence" value="ECO:0007669"/>
    <property type="project" value="UniProtKB-KW"/>
</dbReference>
<dbReference type="InterPro" id="IPR011009">
    <property type="entry name" value="Kinase-like_dom_sf"/>
</dbReference>
<name>A0ABX9G4K6_9ENTR</name>
<dbReference type="InterPro" id="IPR014093">
    <property type="entry name" value="Thiamine_kinase"/>
</dbReference>
<evidence type="ECO:0000256" key="3">
    <source>
        <dbReference type="ARBA" id="ARBA00022777"/>
    </source>
</evidence>
<comment type="pathway">
    <text evidence="5">Cofactor biosynthesis; thiamine diphosphate biosynthesis; thiamine phosphate from thiamine: step 1/1.</text>
</comment>
<keyword evidence="8" id="KW-1185">Reference proteome</keyword>
<keyword evidence="1 5" id="KW-0808">Transferase</keyword>
<gene>
    <name evidence="5" type="primary">thiK</name>
    <name evidence="7" type="ORF">DFQ50_101383</name>
</gene>
<dbReference type="HAMAP" id="MF_01604">
    <property type="entry name" value="Thiamine_kinase"/>
    <property type="match status" value="1"/>
</dbReference>
<evidence type="ECO:0000256" key="2">
    <source>
        <dbReference type="ARBA" id="ARBA00022741"/>
    </source>
</evidence>
<evidence type="ECO:0000256" key="5">
    <source>
        <dbReference type="HAMAP-Rule" id="MF_01604"/>
    </source>
</evidence>
<comment type="function">
    <text evidence="5">Catalyzes the phosphorylation of thiamine to thiamine phosphate.</text>
</comment>
<dbReference type="EMBL" id="QNRL01000001">
    <property type="protein sequence ID" value="RBP14908.1"/>
    <property type="molecule type" value="Genomic_DNA"/>
</dbReference>
<dbReference type="Gene3D" id="3.90.1200.10">
    <property type="match status" value="1"/>
</dbReference>
<accession>A0ABX9G4K6</accession>
<organism evidence="7 8">
    <name type="scientific">Pseudocitrobacter faecalis</name>
    <dbReference type="NCBI Taxonomy" id="1398493"/>
    <lineage>
        <taxon>Bacteria</taxon>
        <taxon>Pseudomonadati</taxon>
        <taxon>Pseudomonadota</taxon>
        <taxon>Gammaproteobacteria</taxon>
        <taxon>Enterobacterales</taxon>
        <taxon>Enterobacteriaceae</taxon>
        <taxon>Pseudocitrobacter</taxon>
    </lineage>
</organism>
<evidence type="ECO:0000256" key="1">
    <source>
        <dbReference type="ARBA" id="ARBA00022679"/>
    </source>
</evidence>
<keyword evidence="2 5" id="KW-0547">Nucleotide-binding</keyword>
<dbReference type="Proteomes" id="UP000253201">
    <property type="component" value="Unassembled WGS sequence"/>
</dbReference>
<feature type="domain" description="Aminoglycoside phosphotransferase" evidence="6">
    <location>
        <begin position="44"/>
        <end position="219"/>
    </location>
</feature>
<evidence type="ECO:0000313" key="7">
    <source>
        <dbReference type="EMBL" id="RBP14908.1"/>
    </source>
</evidence>
<keyword evidence="4 5" id="KW-0067">ATP-binding</keyword>
<comment type="similarity">
    <text evidence="5">Belongs to the thiamine kinase family.</text>
</comment>
<evidence type="ECO:0000259" key="6">
    <source>
        <dbReference type="Pfam" id="PF01636"/>
    </source>
</evidence>
<evidence type="ECO:0000313" key="8">
    <source>
        <dbReference type="Proteomes" id="UP000253201"/>
    </source>
</evidence>
<comment type="caution">
    <text evidence="7">The sequence shown here is derived from an EMBL/GenBank/DDBJ whole genome shotgun (WGS) entry which is preliminary data.</text>
</comment>
<keyword evidence="3 5" id="KW-0418">Kinase</keyword>
<evidence type="ECO:0000256" key="4">
    <source>
        <dbReference type="ARBA" id="ARBA00022840"/>
    </source>
</evidence>
<comment type="catalytic activity">
    <reaction evidence="5">
        <text>thiamine + ATP = thiamine phosphate + ADP + H(+)</text>
        <dbReference type="Rhea" id="RHEA:12012"/>
        <dbReference type="ChEBI" id="CHEBI:15378"/>
        <dbReference type="ChEBI" id="CHEBI:18385"/>
        <dbReference type="ChEBI" id="CHEBI:30616"/>
        <dbReference type="ChEBI" id="CHEBI:37575"/>
        <dbReference type="ChEBI" id="CHEBI:456216"/>
        <dbReference type="EC" id="2.7.1.89"/>
    </reaction>
</comment>
<reference evidence="7 8" key="1">
    <citation type="submission" date="2018-06" db="EMBL/GenBank/DDBJ databases">
        <title>Genomic Encyclopedia of Type Strains, Phase IV (KMG-IV): sequencing the most valuable type-strain genomes for metagenomic binning, comparative biology and taxonomic classification.</title>
        <authorList>
            <person name="Goeker M."/>
        </authorList>
    </citation>
    <scope>NUCLEOTIDE SEQUENCE [LARGE SCALE GENOMIC DNA]</scope>
    <source>
        <strain evidence="7 8">DSM 27453</strain>
    </source>
</reference>
<protein>
    <recommendedName>
        <fullName evidence="5">Thiamine kinase</fullName>
        <ecNumber evidence="5">2.7.1.89</ecNumber>
    </recommendedName>
</protein>
<dbReference type="InterPro" id="IPR002575">
    <property type="entry name" value="Aminoglycoside_PTrfase"/>
</dbReference>